<evidence type="ECO:0000256" key="1">
    <source>
        <dbReference type="ARBA" id="ARBA00022737"/>
    </source>
</evidence>
<keyword evidence="6" id="KW-1185">Reference proteome</keyword>
<dbReference type="Proteomes" id="UP000199520">
    <property type="component" value="Unassembled WGS sequence"/>
</dbReference>
<dbReference type="Pfam" id="PF00023">
    <property type="entry name" value="Ank"/>
    <property type="match status" value="1"/>
</dbReference>
<evidence type="ECO:0000313" key="6">
    <source>
        <dbReference type="Proteomes" id="UP000199520"/>
    </source>
</evidence>
<name>A0A1I4PT20_9FIRM</name>
<organism evidence="5 6">
    <name type="scientific">Pelosinus propionicus DSM 13327</name>
    <dbReference type="NCBI Taxonomy" id="1123291"/>
    <lineage>
        <taxon>Bacteria</taxon>
        <taxon>Bacillati</taxon>
        <taxon>Bacillota</taxon>
        <taxon>Negativicutes</taxon>
        <taxon>Selenomonadales</taxon>
        <taxon>Sporomusaceae</taxon>
        <taxon>Pelosinus</taxon>
    </lineage>
</organism>
<dbReference type="Gene3D" id="1.25.40.20">
    <property type="entry name" value="Ankyrin repeat-containing domain"/>
    <property type="match status" value="2"/>
</dbReference>
<dbReference type="PANTHER" id="PTHR24193">
    <property type="entry name" value="ANKYRIN REPEAT PROTEIN"/>
    <property type="match status" value="1"/>
</dbReference>
<feature type="chain" id="PRO_5011561281" evidence="4">
    <location>
        <begin position="21"/>
        <end position="353"/>
    </location>
</feature>
<keyword evidence="4" id="KW-0732">Signal</keyword>
<dbReference type="PANTHER" id="PTHR24193:SF121">
    <property type="entry name" value="ADA2A-CONTAINING COMPLEX COMPONENT 3, ISOFORM D"/>
    <property type="match status" value="1"/>
</dbReference>
<gene>
    <name evidence="5" type="ORF">SAMN04490355_107213</name>
</gene>
<dbReference type="Pfam" id="PF12796">
    <property type="entry name" value="Ank_2"/>
    <property type="match status" value="1"/>
</dbReference>
<protein>
    <submittedName>
        <fullName evidence="5">Ankyrin repeat-containing protein</fullName>
    </submittedName>
</protein>
<dbReference type="SUPFAM" id="SSF48403">
    <property type="entry name" value="Ankyrin repeat"/>
    <property type="match status" value="1"/>
</dbReference>
<dbReference type="SMART" id="SM00248">
    <property type="entry name" value="ANK"/>
    <property type="match status" value="5"/>
</dbReference>
<feature type="repeat" description="ANK" evidence="3">
    <location>
        <begin position="227"/>
        <end position="259"/>
    </location>
</feature>
<dbReference type="PROSITE" id="PS50088">
    <property type="entry name" value="ANK_REPEAT"/>
    <property type="match status" value="3"/>
</dbReference>
<reference evidence="6" key="1">
    <citation type="submission" date="2016-10" db="EMBL/GenBank/DDBJ databases">
        <authorList>
            <person name="Varghese N."/>
            <person name="Submissions S."/>
        </authorList>
    </citation>
    <scope>NUCLEOTIDE SEQUENCE [LARGE SCALE GENOMIC DNA]</scope>
    <source>
        <strain evidence="6">DSM 13327</strain>
    </source>
</reference>
<feature type="repeat" description="ANK" evidence="3">
    <location>
        <begin position="297"/>
        <end position="329"/>
    </location>
</feature>
<evidence type="ECO:0000256" key="4">
    <source>
        <dbReference type="SAM" id="SignalP"/>
    </source>
</evidence>
<dbReference type="AlphaFoldDB" id="A0A1I4PT20"/>
<feature type="repeat" description="ANK" evidence="3">
    <location>
        <begin position="260"/>
        <end position="294"/>
    </location>
</feature>
<dbReference type="GO" id="GO:0045944">
    <property type="term" value="P:positive regulation of transcription by RNA polymerase II"/>
    <property type="evidence" value="ECO:0007669"/>
    <property type="project" value="TreeGrafter"/>
</dbReference>
<dbReference type="InterPro" id="IPR002110">
    <property type="entry name" value="Ankyrin_rpt"/>
</dbReference>
<sequence>MKKLLILMLVLFCFPVIGQASPSHREVIAEGTYQAGDRDTAEVSEQMALLNAKRNALEQCGTFVTSTTTIKDFIVKDDAVASLAAGVMEVTILDKHRTQIGNGMEFYTKIKAVIYPEKLEAALKLLQNGSMSAPLKPIPRKRVFTYTPDVGNSTMNQLLLNSIQKNDINMVKTAVENGANVNIYKDGNEMATALTLSIGNEEIMNYLISLGADVNATIDLPGNIPPVRINPLMKAVYKNDFISVKTLMENGANVNYSDSRGFRPLDIAISNNYSSIKIIKYLIENGANVNYTIKSGSNPTPLMLAIKNKNIQAIQMLLVAGANLTQVDSKGKTVKDYAADSDNNEIINLFFNR</sequence>
<keyword evidence="2 3" id="KW-0040">ANK repeat</keyword>
<dbReference type="PROSITE" id="PS50297">
    <property type="entry name" value="ANK_REP_REGION"/>
    <property type="match status" value="2"/>
</dbReference>
<dbReference type="RefSeq" id="WP_090943846.1">
    <property type="nucleotide sequence ID" value="NZ_FOTS01000072.1"/>
</dbReference>
<dbReference type="OrthoDB" id="1664003at2"/>
<dbReference type="InterPro" id="IPR036770">
    <property type="entry name" value="Ankyrin_rpt-contain_sf"/>
</dbReference>
<dbReference type="STRING" id="1123291.SAMN04490355_107213"/>
<dbReference type="InterPro" id="IPR050663">
    <property type="entry name" value="Ankyrin-SOCS_Box"/>
</dbReference>
<proteinExistence type="predicted"/>
<accession>A0A1I4PT20</accession>
<evidence type="ECO:0000256" key="2">
    <source>
        <dbReference type="ARBA" id="ARBA00023043"/>
    </source>
</evidence>
<keyword evidence="1" id="KW-0677">Repeat</keyword>
<evidence type="ECO:0000256" key="3">
    <source>
        <dbReference type="PROSITE-ProRule" id="PRU00023"/>
    </source>
</evidence>
<dbReference type="EMBL" id="FOTS01000072">
    <property type="protein sequence ID" value="SFM30904.1"/>
    <property type="molecule type" value="Genomic_DNA"/>
</dbReference>
<evidence type="ECO:0000313" key="5">
    <source>
        <dbReference type="EMBL" id="SFM30904.1"/>
    </source>
</evidence>
<feature type="signal peptide" evidence="4">
    <location>
        <begin position="1"/>
        <end position="20"/>
    </location>
</feature>
<dbReference type="GO" id="GO:0000976">
    <property type="term" value="F:transcription cis-regulatory region binding"/>
    <property type="evidence" value="ECO:0007669"/>
    <property type="project" value="TreeGrafter"/>
</dbReference>